<keyword evidence="2" id="KW-1185">Reference proteome</keyword>
<dbReference type="EMBL" id="BMMK01000017">
    <property type="protein sequence ID" value="GGM63591.1"/>
    <property type="molecule type" value="Genomic_DNA"/>
</dbReference>
<reference evidence="1" key="2">
    <citation type="submission" date="2020-09" db="EMBL/GenBank/DDBJ databases">
        <authorList>
            <person name="Sun Q."/>
            <person name="Zhou Y."/>
        </authorList>
    </citation>
    <scope>NUCLEOTIDE SEQUENCE</scope>
    <source>
        <strain evidence="1">CGMCC 4.5737</strain>
    </source>
</reference>
<dbReference type="AlphaFoldDB" id="A0A8J3CG22"/>
<dbReference type="Proteomes" id="UP000637578">
    <property type="component" value="Unassembled WGS sequence"/>
</dbReference>
<comment type="caution">
    <text evidence="1">The sequence shown here is derived from an EMBL/GenBank/DDBJ whole genome shotgun (WGS) entry which is preliminary data.</text>
</comment>
<proteinExistence type="predicted"/>
<evidence type="ECO:0000313" key="2">
    <source>
        <dbReference type="Proteomes" id="UP000637578"/>
    </source>
</evidence>
<organism evidence="1 2">
    <name type="scientific">Longimycelium tulufanense</name>
    <dbReference type="NCBI Taxonomy" id="907463"/>
    <lineage>
        <taxon>Bacteria</taxon>
        <taxon>Bacillati</taxon>
        <taxon>Actinomycetota</taxon>
        <taxon>Actinomycetes</taxon>
        <taxon>Pseudonocardiales</taxon>
        <taxon>Pseudonocardiaceae</taxon>
        <taxon>Longimycelium</taxon>
    </lineage>
</organism>
<evidence type="ECO:0000313" key="1">
    <source>
        <dbReference type="EMBL" id="GGM63591.1"/>
    </source>
</evidence>
<sequence>MGTRGSVRVGGWVTVRGNTEVRCIVSSADSSVEVGFDDGDECFEVVLEEHALEQCVAKFPEALRQLREATARADSDA</sequence>
<protein>
    <submittedName>
        <fullName evidence="1">Uncharacterized protein</fullName>
    </submittedName>
</protein>
<gene>
    <name evidence="1" type="ORF">GCM10012275_37720</name>
</gene>
<accession>A0A8J3CG22</accession>
<name>A0A8J3CG22_9PSEU</name>
<reference evidence="1" key="1">
    <citation type="journal article" date="2014" name="Int. J. Syst. Evol. Microbiol.">
        <title>Complete genome sequence of Corynebacterium casei LMG S-19264T (=DSM 44701T), isolated from a smear-ripened cheese.</title>
        <authorList>
            <consortium name="US DOE Joint Genome Institute (JGI-PGF)"/>
            <person name="Walter F."/>
            <person name="Albersmeier A."/>
            <person name="Kalinowski J."/>
            <person name="Ruckert C."/>
        </authorList>
    </citation>
    <scope>NUCLEOTIDE SEQUENCE</scope>
    <source>
        <strain evidence="1">CGMCC 4.5737</strain>
    </source>
</reference>